<dbReference type="OrthoDB" id="525039at2"/>
<dbReference type="InterPro" id="IPR005754">
    <property type="entry name" value="Sortase"/>
</dbReference>
<keyword evidence="4" id="KW-1185">Reference proteome</keyword>
<dbReference type="Pfam" id="PF04203">
    <property type="entry name" value="Sortase"/>
    <property type="match status" value="1"/>
</dbReference>
<proteinExistence type="predicted"/>
<dbReference type="Gene3D" id="2.40.260.10">
    <property type="entry name" value="Sortase"/>
    <property type="match status" value="1"/>
</dbReference>
<gene>
    <name evidence="3" type="ORF">E1293_40305</name>
</gene>
<feature type="region of interest" description="Disordered" evidence="2">
    <location>
        <begin position="1"/>
        <end position="52"/>
    </location>
</feature>
<evidence type="ECO:0000313" key="3">
    <source>
        <dbReference type="EMBL" id="TDD65420.1"/>
    </source>
</evidence>
<reference evidence="3 4" key="1">
    <citation type="submission" date="2019-03" db="EMBL/GenBank/DDBJ databases">
        <title>Draft genome sequences of novel Actinobacteria.</title>
        <authorList>
            <person name="Sahin N."/>
            <person name="Ay H."/>
            <person name="Saygin H."/>
        </authorList>
    </citation>
    <scope>NUCLEOTIDE SEQUENCE [LARGE SCALE GENOMIC DNA]</scope>
    <source>
        <strain evidence="3 4">DSM 45941</strain>
    </source>
</reference>
<dbReference type="RefSeq" id="WP_132204310.1">
    <property type="nucleotide sequence ID" value="NZ_SMKY01000335.1"/>
</dbReference>
<feature type="non-terminal residue" evidence="3">
    <location>
        <position position="1"/>
    </location>
</feature>
<evidence type="ECO:0000313" key="4">
    <source>
        <dbReference type="Proteomes" id="UP000295578"/>
    </source>
</evidence>
<accession>A0A4R5A365</accession>
<dbReference type="InterPro" id="IPR023365">
    <property type="entry name" value="Sortase_dom-sf"/>
</dbReference>
<dbReference type="AlphaFoldDB" id="A0A4R5A365"/>
<dbReference type="CDD" id="cd05829">
    <property type="entry name" value="Sortase_F"/>
    <property type="match status" value="1"/>
</dbReference>
<dbReference type="SUPFAM" id="SSF63817">
    <property type="entry name" value="Sortase"/>
    <property type="match status" value="1"/>
</dbReference>
<sequence length="169" mass="17965">PTRAPQAAQDRALPAAPPTRITIPAVGIGSPISRAGLRPDGSLQPPHPPHQDEAAWYTGSATPGQPGAAVIEGHLDSTSGPSVFYRLGRLRPGDTIQVSRADRTTAVFIVDTVRRFPKNAFPTRAVYADTPHPSLRLVTCGGPFDDRTGHYRDNTIVFAHLTAAHTAPP</sequence>
<evidence type="ECO:0000256" key="1">
    <source>
        <dbReference type="ARBA" id="ARBA00022801"/>
    </source>
</evidence>
<dbReference type="GO" id="GO:0016787">
    <property type="term" value="F:hydrolase activity"/>
    <property type="evidence" value="ECO:0007669"/>
    <property type="project" value="UniProtKB-KW"/>
</dbReference>
<organism evidence="3 4">
    <name type="scientific">Actinomadura darangshiensis</name>
    <dbReference type="NCBI Taxonomy" id="705336"/>
    <lineage>
        <taxon>Bacteria</taxon>
        <taxon>Bacillati</taxon>
        <taxon>Actinomycetota</taxon>
        <taxon>Actinomycetes</taxon>
        <taxon>Streptosporangiales</taxon>
        <taxon>Thermomonosporaceae</taxon>
        <taxon>Actinomadura</taxon>
    </lineage>
</organism>
<comment type="caution">
    <text evidence="3">The sequence shown here is derived from an EMBL/GenBank/DDBJ whole genome shotgun (WGS) entry which is preliminary data.</text>
</comment>
<name>A0A4R5A365_9ACTN</name>
<dbReference type="InterPro" id="IPR042001">
    <property type="entry name" value="Sortase_F"/>
</dbReference>
<keyword evidence="1" id="KW-0378">Hydrolase</keyword>
<dbReference type="EMBL" id="SMKY01000335">
    <property type="protein sequence ID" value="TDD65420.1"/>
    <property type="molecule type" value="Genomic_DNA"/>
</dbReference>
<dbReference type="NCBIfam" id="NF033748">
    <property type="entry name" value="class_F_sortase"/>
    <property type="match status" value="1"/>
</dbReference>
<evidence type="ECO:0000256" key="2">
    <source>
        <dbReference type="SAM" id="MobiDB-lite"/>
    </source>
</evidence>
<feature type="compositionally biased region" description="Low complexity" evidence="2">
    <location>
        <begin position="11"/>
        <end position="25"/>
    </location>
</feature>
<protein>
    <submittedName>
        <fullName evidence="3">Class F sortase</fullName>
    </submittedName>
</protein>
<dbReference type="Proteomes" id="UP000295578">
    <property type="component" value="Unassembled WGS sequence"/>
</dbReference>